<gene>
    <name evidence="1" type="ORF">ACFQS8_07335</name>
</gene>
<accession>A0ABW2IKN1</accession>
<evidence type="ECO:0000313" key="2">
    <source>
        <dbReference type="Proteomes" id="UP001596492"/>
    </source>
</evidence>
<keyword evidence="2" id="KW-1185">Reference proteome</keyword>
<evidence type="ECO:0000313" key="1">
    <source>
        <dbReference type="EMBL" id="MFC7291422.1"/>
    </source>
</evidence>
<sequence>MSSSAAVGPSIWVVSDGRAGIERQAVAIAHALGEFQRWSQISYISSDAHKSAPVRISPQPPQLWLPPNLWPAPLMALPKAQRRELNAPWPDIWIGSGRRSVPYSMRVKKWSAGKTLVVQTQDPKVDPSHFDLVIPPEHDQLSGPNVMPTVGAPAYFSTGDLEQAALSFGDLTSEPGRKAAIIIGGTSKTHSLSENRAKELEQDLRGLAAQGIRLWITVSRRTPEHARIRFRSMAEELGARFWESETTDGPNPYLAFLSLSELIFVTEDSANMISEAAWFGKPVYLLKLAGSSAKFDRLHKSFTNQGVARWYDGKAEHWAPDPVREIDRAADEIVRLLIAKHPKP</sequence>
<dbReference type="RefSeq" id="WP_382166651.1">
    <property type="nucleotide sequence ID" value="NZ_JBHTBR010000004.1"/>
</dbReference>
<dbReference type="PANTHER" id="PTHR33986:SF15">
    <property type="entry name" value="MITOCHONDRIAL FISSION PROTEIN ELM1"/>
    <property type="match status" value="1"/>
</dbReference>
<organism evidence="1 2">
    <name type="scientific">Hirschia litorea</name>
    <dbReference type="NCBI Taxonomy" id="1199156"/>
    <lineage>
        <taxon>Bacteria</taxon>
        <taxon>Pseudomonadati</taxon>
        <taxon>Pseudomonadota</taxon>
        <taxon>Alphaproteobacteria</taxon>
        <taxon>Hyphomonadales</taxon>
        <taxon>Hyphomonadaceae</taxon>
        <taxon>Hirschia</taxon>
    </lineage>
</organism>
<protein>
    <submittedName>
        <fullName evidence="1">Mitochondrial fission ELM1 family protein</fullName>
    </submittedName>
</protein>
<reference evidence="2" key="1">
    <citation type="journal article" date="2019" name="Int. J. Syst. Evol. Microbiol.">
        <title>The Global Catalogue of Microorganisms (GCM) 10K type strain sequencing project: providing services to taxonomists for standard genome sequencing and annotation.</title>
        <authorList>
            <consortium name="The Broad Institute Genomics Platform"/>
            <consortium name="The Broad Institute Genome Sequencing Center for Infectious Disease"/>
            <person name="Wu L."/>
            <person name="Ma J."/>
        </authorList>
    </citation>
    <scope>NUCLEOTIDE SEQUENCE [LARGE SCALE GENOMIC DNA]</scope>
    <source>
        <strain evidence="2">CCUG 51308</strain>
    </source>
</reference>
<dbReference type="Pfam" id="PF06258">
    <property type="entry name" value="Mito_fiss_Elm1"/>
    <property type="match status" value="1"/>
</dbReference>
<dbReference type="InterPro" id="IPR009367">
    <property type="entry name" value="Elm1-like"/>
</dbReference>
<dbReference type="EMBL" id="JBHTBR010000004">
    <property type="protein sequence ID" value="MFC7291422.1"/>
    <property type="molecule type" value="Genomic_DNA"/>
</dbReference>
<comment type="caution">
    <text evidence="1">The sequence shown here is derived from an EMBL/GenBank/DDBJ whole genome shotgun (WGS) entry which is preliminary data.</text>
</comment>
<dbReference type="PANTHER" id="PTHR33986">
    <property type="entry name" value="OS02G0535700 PROTEIN"/>
    <property type="match status" value="1"/>
</dbReference>
<dbReference type="Proteomes" id="UP001596492">
    <property type="component" value="Unassembled WGS sequence"/>
</dbReference>
<name>A0ABW2IKN1_9PROT</name>
<proteinExistence type="predicted"/>